<dbReference type="PANTHER" id="PTHR21581">
    <property type="entry name" value="D-ALANYL-D-ALANINE CARBOXYPEPTIDASE"/>
    <property type="match status" value="1"/>
</dbReference>
<dbReference type="InterPro" id="IPR012338">
    <property type="entry name" value="Beta-lactam/transpept-like"/>
</dbReference>
<dbReference type="GO" id="GO:0071555">
    <property type="term" value="P:cell wall organization"/>
    <property type="evidence" value="ECO:0007669"/>
    <property type="project" value="UniProtKB-KW"/>
</dbReference>
<dbReference type="EMBL" id="MHTJ01000003">
    <property type="protein sequence ID" value="OHA58642.1"/>
    <property type="molecule type" value="Genomic_DNA"/>
</dbReference>
<dbReference type="PANTHER" id="PTHR21581:SF26">
    <property type="entry name" value="D-ALANYL-D-ALANINE ENDOPEPTIDASE"/>
    <property type="match status" value="1"/>
</dbReference>
<evidence type="ECO:0000313" key="12">
    <source>
        <dbReference type="EMBL" id="OHA58642.1"/>
    </source>
</evidence>
<dbReference type="InterPro" id="IPR001967">
    <property type="entry name" value="Peptidase_S11_N"/>
</dbReference>
<sequence>MRNNFKHPKILTRLIVGTISLVLLFFLALLIWPAWQNTKRLESQVRAQVTVPPKIFPALELEADGAIIMEARTGKIIFAKNSTAKLPLASITKLMTAYTANQILGETEIIPITNLALAGGSNAGLLAGDSWTVRNLTDYMLTTSSNGAATALAEAVNQRGLNFEIAMNDNAAKLGLSATRFMNETGLDLAQNFGGSFGSAVDIANLMKYILYNNSTLLATTVKPVISATSASGLTYFGNNTNDIVSKIPGLIASKTGYTDSAGGNLVIAFDAGLAQPVIVVVLGSTKDGRFTDVLALTRATIDYYSE</sequence>
<evidence type="ECO:0000256" key="1">
    <source>
        <dbReference type="ARBA" id="ARBA00007164"/>
    </source>
</evidence>
<dbReference type="InterPro" id="IPR018044">
    <property type="entry name" value="Peptidase_S11"/>
</dbReference>
<dbReference type="SUPFAM" id="SSF56601">
    <property type="entry name" value="beta-lactamase/transpeptidase-like"/>
    <property type="match status" value="1"/>
</dbReference>
<feature type="domain" description="Peptidase S11 D-alanyl-D-alanine carboxypeptidase A N-terminal" evidence="11">
    <location>
        <begin position="59"/>
        <end position="285"/>
    </location>
</feature>
<dbReference type="Gene3D" id="3.40.710.10">
    <property type="entry name" value="DD-peptidase/beta-lactamase superfamily"/>
    <property type="match status" value="1"/>
</dbReference>
<feature type="binding site" evidence="8">
    <location>
        <position position="255"/>
    </location>
    <ligand>
        <name>substrate</name>
    </ligand>
</feature>
<dbReference type="Proteomes" id="UP000177043">
    <property type="component" value="Unassembled WGS sequence"/>
</dbReference>
<feature type="transmembrane region" description="Helical" evidence="10">
    <location>
        <begin position="12"/>
        <end position="35"/>
    </location>
</feature>
<comment type="similarity">
    <text evidence="1 9">Belongs to the peptidase S11 family.</text>
</comment>
<evidence type="ECO:0000259" key="11">
    <source>
        <dbReference type="Pfam" id="PF00768"/>
    </source>
</evidence>
<dbReference type="GO" id="GO:0009252">
    <property type="term" value="P:peptidoglycan biosynthetic process"/>
    <property type="evidence" value="ECO:0007669"/>
    <property type="project" value="UniProtKB-KW"/>
</dbReference>
<comment type="caution">
    <text evidence="12">The sequence shown here is derived from an EMBL/GenBank/DDBJ whole genome shotgun (WGS) entry which is preliminary data.</text>
</comment>
<proteinExistence type="inferred from homology"/>
<dbReference type="GO" id="GO:0009002">
    <property type="term" value="F:serine-type D-Ala-D-Ala carboxypeptidase activity"/>
    <property type="evidence" value="ECO:0007669"/>
    <property type="project" value="InterPro"/>
</dbReference>
<evidence type="ECO:0000256" key="3">
    <source>
        <dbReference type="ARBA" id="ARBA00022801"/>
    </source>
</evidence>
<keyword evidence="2" id="KW-0732">Signal</keyword>
<evidence type="ECO:0000256" key="10">
    <source>
        <dbReference type="SAM" id="Phobius"/>
    </source>
</evidence>
<evidence type="ECO:0000256" key="4">
    <source>
        <dbReference type="ARBA" id="ARBA00022960"/>
    </source>
</evidence>
<reference evidence="12 13" key="1">
    <citation type="journal article" date="2016" name="Nat. Commun.">
        <title>Thousands of microbial genomes shed light on interconnected biogeochemical processes in an aquifer system.</title>
        <authorList>
            <person name="Anantharaman K."/>
            <person name="Brown C.T."/>
            <person name="Hug L.A."/>
            <person name="Sharon I."/>
            <person name="Castelle C.J."/>
            <person name="Probst A.J."/>
            <person name="Thomas B.C."/>
            <person name="Singh A."/>
            <person name="Wilkins M.J."/>
            <person name="Karaoz U."/>
            <person name="Brodie E.L."/>
            <person name="Williams K.H."/>
            <person name="Hubbard S.S."/>
            <person name="Banfield J.F."/>
        </authorList>
    </citation>
    <scope>NUCLEOTIDE SEQUENCE [LARGE SCALE GENOMIC DNA]</scope>
</reference>
<keyword evidence="6" id="KW-0961">Cell wall biogenesis/degradation</keyword>
<evidence type="ECO:0000256" key="2">
    <source>
        <dbReference type="ARBA" id="ARBA00022729"/>
    </source>
</evidence>
<evidence type="ECO:0000256" key="8">
    <source>
        <dbReference type="PIRSR" id="PIRSR618044-2"/>
    </source>
</evidence>
<accession>A0A1G2QF58</accession>
<keyword evidence="10" id="KW-0812">Transmembrane</keyword>
<dbReference type="AlphaFoldDB" id="A0A1G2QF58"/>
<dbReference type="PRINTS" id="PR00725">
    <property type="entry name" value="DADACBPTASE1"/>
</dbReference>
<feature type="active site" evidence="7">
    <location>
        <position position="144"/>
    </location>
</feature>
<keyword evidence="10" id="KW-1133">Transmembrane helix</keyword>
<organism evidence="12 13">
    <name type="scientific">Candidatus Vogelbacteria bacterium RIFOXYD1_FULL_44_32</name>
    <dbReference type="NCBI Taxonomy" id="1802438"/>
    <lineage>
        <taxon>Bacteria</taxon>
        <taxon>Candidatus Vogeliibacteriota</taxon>
    </lineage>
</organism>
<feature type="active site" description="Proton acceptor" evidence="7">
    <location>
        <position position="93"/>
    </location>
</feature>
<feature type="active site" description="Acyl-ester intermediate" evidence="7">
    <location>
        <position position="90"/>
    </location>
</feature>
<name>A0A1G2QF58_9BACT</name>
<keyword evidence="3" id="KW-0378">Hydrolase</keyword>
<gene>
    <name evidence="12" type="ORF">A2571_02640</name>
</gene>
<evidence type="ECO:0000313" key="13">
    <source>
        <dbReference type="Proteomes" id="UP000177043"/>
    </source>
</evidence>
<protein>
    <recommendedName>
        <fullName evidence="11">Peptidase S11 D-alanyl-D-alanine carboxypeptidase A N-terminal domain-containing protein</fullName>
    </recommendedName>
</protein>
<evidence type="ECO:0000256" key="6">
    <source>
        <dbReference type="ARBA" id="ARBA00023316"/>
    </source>
</evidence>
<dbReference type="GO" id="GO:0008360">
    <property type="term" value="P:regulation of cell shape"/>
    <property type="evidence" value="ECO:0007669"/>
    <property type="project" value="UniProtKB-KW"/>
</dbReference>
<keyword evidence="10" id="KW-0472">Membrane</keyword>
<keyword evidence="4" id="KW-0133">Cell shape</keyword>
<evidence type="ECO:0000256" key="7">
    <source>
        <dbReference type="PIRSR" id="PIRSR618044-1"/>
    </source>
</evidence>
<dbReference type="STRING" id="1802438.A2571_02640"/>
<dbReference type="GO" id="GO:0006508">
    <property type="term" value="P:proteolysis"/>
    <property type="evidence" value="ECO:0007669"/>
    <property type="project" value="InterPro"/>
</dbReference>
<dbReference type="Pfam" id="PF00768">
    <property type="entry name" value="Peptidase_S11"/>
    <property type="match status" value="1"/>
</dbReference>
<evidence type="ECO:0000256" key="9">
    <source>
        <dbReference type="RuleBase" id="RU004016"/>
    </source>
</evidence>
<keyword evidence="5" id="KW-0573">Peptidoglycan synthesis</keyword>
<evidence type="ECO:0000256" key="5">
    <source>
        <dbReference type="ARBA" id="ARBA00022984"/>
    </source>
</evidence>